<dbReference type="InterPro" id="IPR001119">
    <property type="entry name" value="SLH_dom"/>
</dbReference>
<feature type="coiled-coil region" evidence="1">
    <location>
        <begin position="463"/>
        <end position="522"/>
    </location>
</feature>
<reference evidence="4" key="1">
    <citation type="submission" date="2021-01" db="UniProtKB">
        <authorList>
            <consortium name="EnsemblPlants"/>
        </authorList>
    </citation>
    <scope>IDENTIFICATION</scope>
</reference>
<dbReference type="Pfam" id="PF00395">
    <property type="entry name" value="SLH"/>
    <property type="match status" value="1"/>
</dbReference>
<protein>
    <recommendedName>
        <fullName evidence="3">SLH domain-containing protein</fullName>
    </recommendedName>
</protein>
<keyword evidence="2" id="KW-0812">Transmembrane</keyword>
<dbReference type="EnsemblPlants" id="Kaladp0050s0276.1.v1.1">
    <property type="protein sequence ID" value="Kaladp0050s0276.1.v1.1"/>
    <property type="gene ID" value="Kaladp0050s0276.v1.1"/>
</dbReference>
<organism evidence="4 5">
    <name type="scientific">Kalanchoe fedtschenkoi</name>
    <name type="common">Lavender scallops</name>
    <name type="synonym">South American air plant</name>
    <dbReference type="NCBI Taxonomy" id="63787"/>
    <lineage>
        <taxon>Eukaryota</taxon>
        <taxon>Viridiplantae</taxon>
        <taxon>Streptophyta</taxon>
        <taxon>Embryophyta</taxon>
        <taxon>Tracheophyta</taxon>
        <taxon>Spermatophyta</taxon>
        <taxon>Magnoliopsida</taxon>
        <taxon>eudicotyledons</taxon>
        <taxon>Gunneridae</taxon>
        <taxon>Pentapetalae</taxon>
        <taxon>Saxifragales</taxon>
        <taxon>Crassulaceae</taxon>
        <taxon>Kalanchoe</taxon>
    </lineage>
</organism>
<dbReference type="PANTHER" id="PTHR33740">
    <property type="entry name" value="GPI-ANCHORED ADHESIN-LIKE PROTEIN"/>
    <property type="match status" value="1"/>
</dbReference>
<name>A0A7N0U2L9_KALFE</name>
<dbReference type="AlphaFoldDB" id="A0A7N0U2L9"/>
<evidence type="ECO:0000256" key="2">
    <source>
        <dbReference type="SAM" id="Phobius"/>
    </source>
</evidence>
<feature type="transmembrane region" description="Helical" evidence="2">
    <location>
        <begin position="81"/>
        <end position="102"/>
    </location>
</feature>
<feature type="domain" description="SLH" evidence="3">
    <location>
        <begin position="353"/>
        <end position="370"/>
    </location>
</feature>
<proteinExistence type="predicted"/>
<evidence type="ECO:0000313" key="4">
    <source>
        <dbReference type="EnsemblPlants" id="Kaladp0050s0276.1.v1.1"/>
    </source>
</evidence>
<evidence type="ECO:0000256" key="1">
    <source>
        <dbReference type="SAM" id="Coils"/>
    </source>
</evidence>
<sequence>MWTSASPPSSLLLPARPPLAHQNSPNFYRSRVPARPLRLHLSAALLAAGADSWLTPPDEECNGWAFVQPSRIEKKRGLSKYVLVGVGASAVLALAAAGYFAVTRRGLVLELRSPFAQHESVAPVEIGEEPGNSVVEKELRVQVDKKSQERNGAVSDTVESGHEEKAPRILKSVAVDSTQEEALSVLTKLKIIENDIEAGELCTRREYARWLVKENTLLERNPRHRIIPCTPSAGFMIMAFDDIPTEDPDFGAIQGLAEAGIEHSKLLANTLSDGVVDSSKGQGIYFFPERPISRQDLISWRAHFEYDWVSGIEETSRPTVGYMDMKTISLDVSPALCLDMLAGDKSITRKVFGKTKRFEPKKPVTRAQAAVALTSGRMALAIKVELQRLEAENYARQLEIDEIMSELLSRGEIIDFWDQKLNEEYARRRTIDANYHALLIELNQEKVAQEKFLVECGKEKSALECQRQLVLSLKEEISEMTKRLESERATCAAEQQSVQVMRAELQSKLEAARDAKSTLEAEKEAVTILRTWVEDEARKNQARAKLLEEVGRRWNWDNHD</sequence>
<keyword evidence="1" id="KW-0175">Coiled coil</keyword>
<dbReference type="Proteomes" id="UP000594263">
    <property type="component" value="Unplaced"/>
</dbReference>
<dbReference type="Gramene" id="Kaladp0050s0276.1.v1.1">
    <property type="protein sequence ID" value="Kaladp0050s0276.1.v1.1"/>
    <property type="gene ID" value="Kaladp0050s0276.v1.1"/>
</dbReference>
<dbReference type="OMA" id="CFSNPLH"/>
<evidence type="ECO:0000259" key="3">
    <source>
        <dbReference type="Pfam" id="PF00395"/>
    </source>
</evidence>
<evidence type="ECO:0000313" key="5">
    <source>
        <dbReference type="Proteomes" id="UP000594263"/>
    </source>
</evidence>
<dbReference type="PANTHER" id="PTHR33740:SF1">
    <property type="entry name" value="SLH DOMAIN PROTEIN"/>
    <property type="match status" value="1"/>
</dbReference>
<keyword evidence="2" id="KW-0472">Membrane</keyword>
<keyword evidence="5" id="KW-1185">Reference proteome</keyword>
<accession>A0A7N0U2L9</accession>
<keyword evidence="2" id="KW-1133">Transmembrane helix</keyword>